<organism evidence="2 3">
    <name type="scientific">Alosa alosa</name>
    <name type="common">allis shad</name>
    <dbReference type="NCBI Taxonomy" id="278164"/>
    <lineage>
        <taxon>Eukaryota</taxon>
        <taxon>Metazoa</taxon>
        <taxon>Chordata</taxon>
        <taxon>Craniata</taxon>
        <taxon>Vertebrata</taxon>
        <taxon>Euteleostomi</taxon>
        <taxon>Actinopterygii</taxon>
        <taxon>Neopterygii</taxon>
        <taxon>Teleostei</taxon>
        <taxon>Clupei</taxon>
        <taxon>Clupeiformes</taxon>
        <taxon>Clupeoidei</taxon>
        <taxon>Clupeidae</taxon>
        <taxon>Alosa</taxon>
    </lineage>
</organism>
<proteinExistence type="predicted"/>
<dbReference type="Proteomes" id="UP000823561">
    <property type="component" value="Chromosome 1"/>
</dbReference>
<dbReference type="EMBL" id="JADWDJ010000001">
    <property type="protein sequence ID" value="KAG5285700.1"/>
    <property type="molecule type" value="Genomic_DNA"/>
</dbReference>
<sequence>MNPVWKGGPHPTLICLNNDQEVNKEPQSSETPDLTAQSMTIPPNPQEMSHSTVLSQVSPTKKSQILAESAASNGGTDAPSTVDFEDTEGFFLHSPEPLVLHRGSQCNIKCLQRSSGKA</sequence>
<feature type="compositionally biased region" description="Polar residues" evidence="1">
    <location>
        <begin position="70"/>
        <end position="79"/>
    </location>
</feature>
<evidence type="ECO:0000313" key="2">
    <source>
        <dbReference type="EMBL" id="KAG5285700.1"/>
    </source>
</evidence>
<evidence type="ECO:0008006" key="4">
    <source>
        <dbReference type="Google" id="ProtNLM"/>
    </source>
</evidence>
<keyword evidence="3" id="KW-1185">Reference proteome</keyword>
<evidence type="ECO:0000313" key="3">
    <source>
        <dbReference type="Proteomes" id="UP000823561"/>
    </source>
</evidence>
<reference evidence="2 3" key="1">
    <citation type="submission" date="2020-10" db="EMBL/GenBank/DDBJ databases">
        <title>Chromosome-scale genome assembly of the Allis shad, Alosa alosa.</title>
        <authorList>
            <person name="Margot Z."/>
            <person name="Christophe K."/>
            <person name="Cabau C."/>
            <person name="Louis A."/>
            <person name="Berthelot C."/>
            <person name="Parey E."/>
            <person name="Roest Crollius H."/>
            <person name="Montfort J."/>
            <person name="Robinson-Rechavi M."/>
            <person name="Bucao C."/>
            <person name="Bouchez O."/>
            <person name="Gislard M."/>
            <person name="Lluch J."/>
            <person name="Milhes M."/>
            <person name="Lampietro C."/>
            <person name="Lopez Roques C."/>
            <person name="Donnadieu C."/>
            <person name="Braasch I."/>
            <person name="Desvignes T."/>
            <person name="Postlethwait J."/>
            <person name="Bobe J."/>
            <person name="Guiguen Y."/>
        </authorList>
    </citation>
    <scope>NUCLEOTIDE SEQUENCE [LARGE SCALE GENOMIC DNA]</scope>
    <source>
        <strain evidence="2">M-15738</strain>
        <tissue evidence="2">Blood</tissue>
    </source>
</reference>
<dbReference type="AlphaFoldDB" id="A0AAV6HF23"/>
<protein>
    <recommendedName>
        <fullName evidence="4">Prolactin receptor</fullName>
    </recommendedName>
</protein>
<accession>A0AAV6HF23</accession>
<evidence type="ECO:0000256" key="1">
    <source>
        <dbReference type="SAM" id="MobiDB-lite"/>
    </source>
</evidence>
<feature type="region of interest" description="Disordered" evidence="1">
    <location>
        <begin position="1"/>
        <end position="82"/>
    </location>
</feature>
<feature type="compositionally biased region" description="Polar residues" evidence="1">
    <location>
        <begin position="15"/>
        <end position="63"/>
    </location>
</feature>
<comment type="caution">
    <text evidence="2">The sequence shown here is derived from an EMBL/GenBank/DDBJ whole genome shotgun (WGS) entry which is preliminary data.</text>
</comment>
<gene>
    <name evidence="2" type="ORF">AALO_G00006400</name>
</gene>
<name>A0AAV6HF23_9TELE</name>